<reference evidence="11 12" key="1">
    <citation type="submission" date="2019-05" db="EMBL/GenBank/DDBJ databases">
        <title>Genomic analysis of Lentibacillus sp. NKC220-2.</title>
        <authorList>
            <person name="Oh Y.J."/>
        </authorList>
    </citation>
    <scope>NUCLEOTIDE SEQUENCE [LARGE SCALE GENOMIC DNA]</scope>
    <source>
        <strain evidence="11 12">NKC220-2</strain>
    </source>
</reference>
<evidence type="ECO:0000256" key="3">
    <source>
        <dbReference type="ARBA" id="ARBA00022692"/>
    </source>
</evidence>
<evidence type="ECO:0000256" key="6">
    <source>
        <dbReference type="ARBA" id="ARBA00023303"/>
    </source>
</evidence>
<dbReference type="OrthoDB" id="9799631at2"/>
<dbReference type="Pfam" id="PF02537">
    <property type="entry name" value="CRCB"/>
    <property type="match status" value="1"/>
</dbReference>
<feature type="binding site" evidence="10">
    <location>
        <position position="71"/>
    </location>
    <ligand>
        <name>Na(+)</name>
        <dbReference type="ChEBI" id="CHEBI:29101"/>
        <note>structural</note>
    </ligand>
</feature>
<protein>
    <recommendedName>
        <fullName evidence="10">Fluoride-specific ion channel FluC</fullName>
    </recommendedName>
</protein>
<keyword evidence="4 10" id="KW-1133">Transmembrane helix</keyword>
<dbReference type="GO" id="GO:0005886">
    <property type="term" value="C:plasma membrane"/>
    <property type="evidence" value="ECO:0007669"/>
    <property type="project" value="UniProtKB-SubCell"/>
</dbReference>
<dbReference type="HAMAP" id="MF_00454">
    <property type="entry name" value="FluC"/>
    <property type="match status" value="1"/>
</dbReference>
<keyword evidence="5 10" id="KW-0472">Membrane</keyword>
<comment type="function">
    <text evidence="9 10">Fluoride-specific ion channel. Important for reducing fluoride concentration in the cell, thus reducing its toxicity.</text>
</comment>
<keyword evidence="10" id="KW-0813">Transport</keyword>
<dbReference type="PANTHER" id="PTHR28259">
    <property type="entry name" value="FLUORIDE EXPORT PROTEIN 1-RELATED"/>
    <property type="match status" value="1"/>
</dbReference>
<evidence type="ECO:0000313" key="11">
    <source>
        <dbReference type="EMBL" id="TMN22186.1"/>
    </source>
</evidence>
<dbReference type="EMBL" id="VCIA01000001">
    <property type="protein sequence ID" value="TMN22186.1"/>
    <property type="molecule type" value="Genomic_DNA"/>
</dbReference>
<evidence type="ECO:0000256" key="1">
    <source>
        <dbReference type="ARBA" id="ARBA00004651"/>
    </source>
</evidence>
<evidence type="ECO:0000256" key="4">
    <source>
        <dbReference type="ARBA" id="ARBA00022989"/>
    </source>
</evidence>
<keyword evidence="2 10" id="KW-1003">Cell membrane</keyword>
<evidence type="ECO:0000256" key="5">
    <source>
        <dbReference type="ARBA" id="ARBA00023136"/>
    </source>
</evidence>
<evidence type="ECO:0000256" key="8">
    <source>
        <dbReference type="ARBA" id="ARBA00035585"/>
    </source>
</evidence>
<evidence type="ECO:0000256" key="10">
    <source>
        <dbReference type="HAMAP-Rule" id="MF_00454"/>
    </source>
</evidence>
<dbReference type="InterPro" id="IPR003691">
    <property type="entry name" value="FluC"/>
</dbReference>
<keyword evidence="10" id="KW-0406">Ion transport</keyword>
<dbReference type="GO" id="GO:0062054">
    <property type="term" value="F:fluoride channel activity"/>
    <property type="evidence" value="ECO:0007669"/>
    <property type="project" value="UniProtKB-UniRule"/>
</dbReference>
<accession>A0A5S3QNU8</accession>
<feature type="transmembrane region" description="Helical" evidence="10">
    <location>
        <begin position="31"/>
        <end position="49"/>
    </location>
</feature>
<organism evidence="11 12">
    <name type="scientific">Lentibacillus cibarius</name>
    <dbReference type="NCBI Taxonomy" id="2583219"/>
    <lineage>
        <taxon>Bacteria</taxon>
        <taxon>Bacillati</taxon>
        <taxon>Bacillota</taxon>
        <taxon>Bacilli</taxon>
        <taxon>Bacillales</taxon>
        <taxon>Bacillaceae</taxon>
        <taxon>Lentibacillus</taxon>
    </lineage>
</organism>
<dbReference type="NCBIfam" id="TIGR00494">
    <property type="entry name" value="crcB"/>
    <property type="match status" value="1"/>
</dbReference>
<comment type="catalytic activity">
    <reaction evidence="8">
        <text>fluoride(in) = fluoride(out)</text>
        <dbReference type="Rhea" id="RHEA:76159"/>
        <dbReference type="ChEBI" id="CHEBI:17051"/>
    </reaction>
    <physiologicalReaction direction="left-to-right" evidence="8">
        <dbReference type="Rhea" id="RHEA:76160"/>
    </physiologicalReaction>
</comment>
<dbReference type="Proteomes" id="UP000306980">
    <property type="component" value="Unassembled WGS sequence"/>
</dbReference>
<dbReference type="GO" id="GO:0140114">
    <property type="term" value="P:cellular detoxification of fluoride"/>
    <property type="evidence" value="ECO:0007669"/>
    <property type="project" value="UniProtKB-UniRule"/>
</dbReference>
<comment type="subcellular location">
    <subcellularLocation>
        <location evidence="1 10">Cell membrane</location>
        <topology evidence="1 10">Multi-pass membrane protein</topology>
    </subcellularLocation>
</comment>
<evidence type="ECO:0000256" key="2">
    <source>
        <dbReference type="ARBA" id="ARBA00022475"/>
    </source>
</evidence>
<evidence type="ECO:0000256" key="9">
    <source>
        <dbReference type="ARBA" id="ARBA00049940"/>
    </source>
</evidence>
<gene>
    <name evidence="10 11" type="primary">crcB</name>
    <name evidence="10" type="synonym">fluC</name>
    <name evidence="11" type="ORF">FFL34_08640</name>
</gene>
<evidence type="ECO:0000256" key="7">
    <source>
        <dbReference type="ARBA" id="ARBA00035120"/>
    </source>
</evidence>
<keyword evidence="6 10" id="KW-0407">Ion channel</keyword>
<dbReference type="RefSeq" id="WP_138603094.1">
    <property type="nucleotide sequence ID" value="NZ_VCIA01000001.1"/>
</dbReference>
<keyword evidence="10" id="KW-0479">Metal-binding</keyword>
<comment type="similarity">
    <text evidence="7 10">Belongs to the fluoride channel Fluc/FEX (TC 1.A.43) family.</text>
</comment>
<evidence type="ECO:0000313" key="12">
    <source>
        <dbReference type="Proteomes" id="UP000306980"/>
    </source>
</evidence>
<sequence>MQLFFVMAGGFLGAVVRFALGEWIGSVDFPLATVLANLSGCLFLGWFMTFSSWQQGRWREVSLLIGTGFTGSFTTFSTFSLDMIQLIRDGDIWQGAFYSGMSIVGGLLLAYIGYKLANVQFKRGEH</sequence>
<feature type="transmembrane region" description="Helical" evidence="10">
    <location>
        <begin position="92"/>
        <end position="114"/>
    </location>
</feature>
<keyword evidence="3 10" id="KW-0812">Transmembrane</keyword>
<comment type="caution">
    <text evidence="11">The sequence shown here is derived from an EMBL/GenBank/DDBJ whole genome shotgun (WGS) entry which is preliminary data.</text>
</comment>
<feature type="transmembrane region" description="Helical" evidence="10">
    <location>
        <begin position="61"/>
        <end position="80"/>
    </location>
</feature>
<proteinExistence type="inferred from homology"/>
<dbReference type="GO" id="GO:0046872">
    <property type="term" value="F:metal ion binding"/>
    <property type="evidence" value="ECO:0007669"/>
    <property type="project" value="UniProtKB-KW"/>
</dbReference>
<keyword evidence="10" id="KW-0915">Sodium</keyword>
<feature type="binding site" evidence="10">
    <location>
        <position position="74"/>
    </location>
    <ligand>
        <name>Na(+)</name>
        <dbReference type="ChEBI" id="CHEBI:29101"/>
        <note>structural</note>
    </ligand>
</feature>
<dbReference type="PANTHER" id="PTHR28259:SF1">
    <property type="entry name" value="FLUORIDE EXPORT PROTEIN 1-RELATED"/>
    <property type="match status" value="1"/>
</dbReference>
<dbReference type="AlphaFoldDB" id="A0A5S3QNU8"/>
<comment type="activity regulation">
    <text evidence="10">Na(+) is not transported, but it plays an essential structural role and its presence is essential for fluoride channel function.</text>
</comment>
<name>A0A5S3QNU8_9BACI</name>